<dbReference type="AlphaFoldDB" id="A0A6A6WWH7"/>
<evidence type="ECO:0000313" key="2">
    <source>
        <dbReference type="EMBL" id="KAF2788097.1"/>
    </source>
</evidence>
<organism evidence="2 3">
    <name type="scientific">Melanomma pulvis-pyrius CBS 109.77</name>
    <dbReference type="NCBI Taxonomy" id="1314802"/>
    <lineage>
        <taxon>Eukaryota</taxon>
        <taxon>Fungi</taxon>
        <taxon>Dikarya</taxon>
        <taxon>Ascomycota</taxon>
        <taxon>Pezizomycotina</taxon>
        <taxon>Dothideomycetes</taxon>
        <taxon>Pleosporomycetidae</taxon>
        <taxon>Pleosporales</taxon>
        <taxon>Melanommataceae</taxon>
        <taxon>Melanomma</taxon>
    </lineage>
</organism>
<gene>
    <name evidence="2" type="ORF">K505DRAFT_116919</name>
</gene>
<feature type="region of interest" description="Disordered" evidence="1">
    <location>
        <begin position="69"/>
        <end position="95"/>
    </location>
</feature>
<reference evidence="2" key="1">
    <citation type="journal article" date="2020" name="Stud. Mycol.">
        <title>101 Dothideomycetes genomes: a test case for predicting lifestyles and emergence of pathogens.</title>
        <authorList>
            <person name="Haridas S."/>
            <person name="Albert R."/>
            <person name="Binder M."/>
            <person name="Bloem J."/>
            <person name="Labutti K."/>
            <person name="Salamov A."/>
            <person name="Andreopoulos B."/>
            <person name="Baker S."/>
            <person name="Barry K."/>
            <person name="Bills G."/>
            <person name="Bluhm B."/>
            <person name="Cannon C."/>
            <person name="Castanera R."/>
            <person name="Culley D."/>
            <person name="Daum C."/>
            <person name="Ezra D."/>
            <person name="Gonzalez J."/>
            <person name="Henrissat B."/>
            <person name="Kuo A."/>
            <person name="Liang C."/>
            <person name="Lipzen A."/>
            <person name="Lutzoni F."/>
            <person name="Magnuson J."/>
            <person name="Mondo S."/>
            <person name="Nolan M."/>
            <person name="Ohm R."/>
            <person name="Pangilinan J."/>
            <person name="Park H.-J."/>
            <person name="Ramirez L."/>
            <person name="Alfaro M."/>
            <person name="Sun H."/>
            <person name="Tritt A."/>
            <person name="Yoshinaga Y."/>
            <person name="Zwiers L.-H."/>
            <person name="Turgeon B."/>
            <person name="Goodwin S."/>
            <person name="Spatafora J."/>
            <person name="Crous P."/>
            <person name="Grigoriev I."/>
        </authorList>
    </citation>
    <scope>NUCLEOTIDE SEQUENCE</scope>
    <source>
        <strain evidence="2">CBS 109.77</strain>
    </source>
</reference>
<proteinExistence type="predicted"/>
<evidence type="ECO:0000313" key="3">
    <source>
        <dbReference type="Proteomes" id="UP000799757"/>
    </source>
</evidence>
<sequence length="192" mass="21525">MHLEGAGSHVVSFIFGGPSSASVTSKHPSIPSFHNLVLERTRFGGMHPPALLPGVATYIQRSRVEYSMTATGPDSKPRQTRRTIGPPQKSNAEVPSTQHARQWLRLAYADAASTCPGEHVFWNLAFRYSFLLPNAVVRLCMGFVFPRCRDELERCDTHHWCWLCFFPFRICCLRCRAAPRAGNSFPWSASGM</sequence>
<dbReference type="Proteomes" id="UP000799757">
    <property type="component" value="Unassembled WGS sequence"/>
</dbReference>
<evidence type="ECO:0000256" key="1">
    <source>
        <dbReference type="SAM" id="MobiDB-lite"/>
    </source>
</evidence>
<keyword evidence="3" id="KW-1185">Reference proteome</keyword>
<accession>A0A6A6WWH7</accession>
<name>A0A6A6WWH7_9PLEO</name>
<protein>
    <submittedName>
        <fullName evidence="2">Uncharacterized protein</fullName>
    </submittedName>
</protein>
<dbReference type="EMBL" id="MU002248">
    <property type="protein sequence ID" value="KAF2788097.1"/>
    <property type="molecule type" value="Genomic_DNA"/>
</dbReference>